<dbReference type="Pfam" id="PF01656">
    <property type="entry name" value="CbiA"/>
    <property type="match status" value="1"/>
</dbReference>
<dbReference type="PATRIC" id="fig|1384054.3.peg.545"/>
<dbReference type="PIRSF" id="PIRSF009320">
    <property type="entry name" value="Nuc_binding_HP_1000"/>
    <property type="match status" value="1"/>
</dbReference>
<dbReference type="EMBL" id="AVCH01000036">
    <property type="protein sequence ID" value="KFN51793.1"/>
    <property type="molecule type" value="Genomic_DNA"/>
</dbReference>
<gene>
    <name evidence="2" type="ORF">N790_14040</name>
</gene>
<name>A0A091BGE3_9GAMM</name>
<evidence type="ECO:0000313" key="3">
    <source>
        <dbReference type="Proteomes" id="UP000029392"/>
    </source>
</evidence>
<dbReference type="InterPro" id="IPR027417">
    <property type="entry name" value="P-loop_NTPase"/>
</dbReference>
<dbReference type="PANTHER" id="PTHR13696">
    <property type="entry name" value="P-LOOP CONTAINING NUCLEOSIDE TRIPHOSPHATE HYDROLASE"/>
    <property type="match status" value="1"/>
</dbReference>
<dbReference type="RefSeq" id="WP_043800492.1">
    <property type="nucleotide sequence ID" value="NZ_AVCH01000036.1"/>
</dbReference>
<dbReference type="eggNOG" id="COG1192">
    <property type="taxonomic scope" value="Bacteria"/>
</dbReference>
<dbReference type="Proteomes" id="UP000029392">
    <property type="component" value="Unassembled WGS sequence"/>
</dbReference>
<evidence type="ECO:0000313" key="2">
    <source>
        <dbReference type="EMBL" id="KFN51793.1"/>
    </source>
</evidence>
<dbReference type="PANTHER" id="PTHR13696:SF96">
    <property type="entry name" value="COBQ_COBB_MIND_PARA NUCLEOTIDE BINDING DOMAIN-CONTAINING PROTEIN"/>
    <property type="match status" value="1"/>
</dbReference>
<dbReference type="AlphaFoldDB" id="A0A091BGE3"/>
<dbReference type="InterPro" id="IPR050678">
    <property type="entry name" value="DNA_Partitioning_ATPase"/>
</dbReference>
<dbReference type="InterPro" id="IPR002586">
    <property type="entry name" value="CobQ/CobB/MinD/ParA_Nub-bd_dom"/>
</dbReference>
<comment type="caution">
    <text evidence="2">The sequence shown here is derived from an EMBL/GenBank/DDBJ whole genome shotgun (WGS) entry which is preliminary data.</text>
</comment>
<sequence>MRTILVASSKGGAGKSTVATHLAAHFAVEGKATAILDADKQKSSTHWCEKRAHLETAVLPLDGCKRNWDKQLPEGIQRLVIDAPAGAMADDLQAFLDMADAVVVPVLPSAIDLEATVPFLNSLVTHPRVKKGKLPVGIVGNRLKPWTGASQQAIAQLKSWPYPLVAELRDTQAYVLLCGLGKSIFDYHSEQVRSHQEDWAPLLRWLKKSL</sequence>
<feature type="domain" description="CobQ/CobB/MinD/ParA nucleotide binding" evidence="1">
    <location>
        <begin position="4"/>
        <end position="173"/>
    </location>
</feature>
<keyword evidence="3" id="KW-1185">Reference proteome</keyword>
<organism evidence="2 3">
    <name type="scientific">Arenimonas malthae CC-JY-1</name>
    <dbReference type="NCBI Taxonomy" id="1384054"/>
    <lineage>
        <taxon>Bacteria</taxon>
        <taxon>Pseudomonadati</taxon>
        <taxon>Pseudomonadota</taxon>
        <taxon>Gammaproteobacteria</taxon>
        <taxon>Lysobacterales</taxon>
        <taxon>Lysobacteraceae</taxon>
        <taxon>Arenimonas</taxon>
    </lineage>
</organism>
<evidence type="ECO:0000259" key="1">
    <source>
        <dbReference type="Pfam" id="PF01656"/>
    </source>
</evidence>
<proteinExistence type="predicted"/>
<dbReference type="Gene3D" id="3.40.50.300">
    <property type="entry name" value="P-loop containing nucleotide triphosphate hydrolases"/>
    <property type="match status" value="1"/>
</dbReference>
<dbReference type="SUPFAM" id="SSF52540">
    <property type="entry name" value="P-loop containing nucleoside triphosphate hydrolases"/>
    <property type="match status" value="1"/>
</dbReference>
<dbReference type="OrthoDB" id="69313at2"/>
<accession>A0A091BGE3</accession>
<protein>
    <recommendedName>
        <fullName evidence="1">CobQ/CobB/MinD/ParA nucleotide binding domain-containing protein</fullName>
    </recommendedName>
</protein>
<reference evidence="2 3" key="1">
    <citation type="submission" date="2013-09" db="EMBL/GenBank/DDBJ databases">
        <title>Genome sequencing of Arenimonas malthae.</title>
        <authorList>
            <person name="Chen F."/>
            <person name="Wang G."/>
        </authorList>
    </citation>
    <scope>NUCLEOTIDE SEQUENCE [LARGE SCALE GENOMIC DNA]</scope>
    <source>
        <strain evidence="2 3">CC-JY-1</strain>
    </source>
</reference>
<dbReference type="CDD" id="cd02042">
    <property type="entry name" value="ParAB_family"/>
    <property type="match status" value="1"/>
</dbReference>
<dbReference type="STRING" id="1384054.N790_14040"/>